<evidence type="ECO:0000256" key="8">
    <source>
        <dbReference type="ARBA" id="ARBA00023136"/>
    </source>
</evidence>
<evidence type="ECO:0000256" key="10">
    <source>
        <dbReference type="ARBA" id="ARBA00023180"/>
    </source>
</evidence>
<keyword evidence="15" id="KW-1185">Reference proteome</keyword>
<proteinExistence type="inferred from homology"/>
<comment type="similarity">
    <text evidence="12">Belongs to the insect chemoreceptor superfamily. Heteromeric odorant receptor channel (TC 1.A.69) family. Orco subfamily.</text>
</comment>
<keyword evidence="4" id="KW-0085">Behavior</keyword>
<keyword evidence="10" id="KW-0325">Glycoprotein</keyword>
<feature type="transmembrane region" description="Helical" evidence="13">
    <location>
        <begin position="451"/>
        <end position="472"/>
    </location>
</feature>
<evidence type="ECO:0000256" key="11">
    <source>
        <dbReference type="ARBA" id="ARBA00023224"/>
    </source>
</evidence>
<dbReference type="GO" id="GO:0004984">
    <property type="term" value="F:olfactory receptor activity"/>
    <property type="evidence" value="ECO:0007669"/>
    <property type="project" value="InterPro"/>
</dbReference>
<keyword evidence="6 13" id="KW-0552">Olfaction</keyword>
<evidence type="ECO:0000256" key="2">
    <source>
        <dbReference type="ARBA" id="ARBA00022475"/>
    </source>
</evidence>
<dbReference type="EMBL" id="LR899014">
    <property type="protein sequence ID" value="CAD7092711.1"/>
    <property type="molecule type" value="Genomic_DNA"/>
</dbReference>
<keyword evidence="8 13" id="KW-0472">Membrane</keyword>
<dbReference type="InterPro" id="IPR004117">
    <property type="entry name" value="7tm6_olfct_rcpt"/>
</dbReference>
<organism evidence="14 15">
    <name type="scientific">Hermetia illucens</name>
    <name type="common">Black soldier fly</name>
    <dbReference type="NCBI Taxonomy" id="343691"/>
    <lineage>
        <taxon>Eukaryota</taxon>
        <taxon>Metazoa</taxon>
        <taxon>Ecdysozoa</taxon>
        <taxon>Arthropoda</taxon>
        <taxon>Hexapoda</taxon>
        <taxon>Insecta</taxon>
        <taxon>Pterygota</taxon>
        <taxon>Neoptera</taxon>
        <taxon>Endopterygota</taxon>
        <taxon>Diptera</taxon>
        <taxon>Brachycera</taxon>
        <taxon>Stratiomyomorpha</taxon>
        <taxon>Stratiomyidae</taxon>
        <taxon>Hermetiinae</taxon>
        <taxon>Hermetia</taxon>
    </lineage>
</organism>
<name>A0A7R8V4H2_HERIL</name>
<keyword evidence="9 13" id="KW-0675">Receptor</keyword>
<evidence type="ECO:0000256" key="4">
    <source>
        <dbReference type="ARBA" id="ARBA00022610"/>
    </source>
</evidence>
<feature type="transmembrane region" description="Helical" evidence="13">
    <location>
        <begin position="133"/>
        <end position="154"/>
    </location>
</feature>
<dbReference type="OMA" id="VERHKHI"/>
<feature type="transmembrane region" description="Helical" evidence="13">
    <location>
        <begin position="380"/>
        <end position="402"/>
    </location>
</feature>
<dbReference type="OrthoDB" id="8175157at2759"/>
<feature type="transmembrane region" description="Helical" evidence="13">
    <location>
        <begin position="76"/>
        <end position="94"/>
    </location>
</feature>
<feature type="transmembrane region" description="Helical" evidence="13">
    <location>
        <begin position="339"/>
        <end position="360"/>
    </location>
</feature>
<dbReference type="PANTHER" id="PTHR21137:SF9">
    <property type="entry name" value="ODORANT RECEPTOR CORECEPTOR"/>
    <property type="match status" value="1"/>
</dbReference>
<evidence type="ECO:0000313" key="15">
    <source>
        <dbReference type="Proteomes" id="UP000594454"/>
    </source>
</evidence>
<dbReference type="Pfam" id="PF02949">
    <property type="entry name" value="7tm_6"/>
    <property type="match status" value="1"/>
</dbReference>
<sequence length="477" mass="54007">MQMQEKKYVGLVADLMPNIRLMQTFGHFLFNYTSGPLFFRKVYSTVHLFLIILQFLLILVNVALNTGEVNELSANTITALFFTHCVTKFIYFAVNSKNFYRTLNIWNQSNTHPLFAESDARYHGIALAKMRKLLVLVMLTTILSVIAWTTITFFGESTKFIFNKATNESETVPVPRLPIKSFYPWNAMKGMPYYISFGFQVYYLLFSLCQANLTDVLFCSWLIFACEQLQHLKGIMKPLMELSASLDTYRPNTAALFRTLSASSKSELITNEEKEPTEIDISGIYSSKADWGVQYRAPTTLQTFGTNGTNVNNPNGLTKKQEMMVRSAIKYWVERHKHVVRLVAAIGDTYGAALLLHMLTSTIKLTLLAYQATKITGVNTYALSVIGYLCYSLAQVFHFCIFGNRLIEESSSVMEAAYSCHWYDGSEEAKTFVQIVCQQCQKAMSISGAKFFTVSLDLFASVLGAVVTYFMVLVQLK</sequence>
<evidence type="ECO:0000256" key="3">
    <source>
        <dbReference type="ARBA" id="ARBA00022606"/>
    </source>
</evidence>
<evidence type="ECO:0000256" key="12">
    <source>
        <dbReference type="ARBA" id="ARBA00038131"/>
    </source>
</evidence>
<comment type="subcellular location">
    <subcellularLocation>
        <location evidence="1 13">Cell membrane</location>
        <topology evidence="1 13">Multi-pass membrane protein</topology>
    </subcellularLocation>
</comment>
<dbReference type="Proteomes" id="UP000594454">
    <property type="component" value="Chromosome 6"/>
</dbReference>
<accession>A0A7R8V4H2</accession>
<keyword evidence="11 13" id="KW-0807">Transducer</keyword>
<comment type="caution">
    <text evidence="13">Lacks conserved residue(s) required for the propagation of feature annotation.</text>
</comment>
<dbReference type="GO" id="GO:0007165">
    <property type="term" value="P:signal transduction"/>
    <property type="evidence" value="ECO:0007669"/>
    <property type="project" value="UniProtKB-KW"/>
</dbReference>
<evidence type="ECO:0000313" key="14">
    <source>
        <dbReference type="EMBL" id="CAD7092711.1"/>
    </source>
</evidence>
<evidence type="ECO:0000256" key="9">
    <source>
        <dbReference type="ARBA" id="ARBA00023170"/>
    </source>
</evidence>
<reference evidence="14 15" key="1">
    <citation type="submission" date="2020-11" db="EMBL/GenBank/DDBJ databases">
        <authorList>
            <person name="Wallbank WR R."/>
            <person name="Pardo Diaz C."/>
            <person name="Kozak K."/>
            <person name="Martin S."/>
            <person name="Jiggins C."/>
            <person name="Moest M."/>
            <person name="Warren A I."/>
            <person name="Generalovic N T."/>
            <person name="Byers J.R.P. K."/>
            <person name="Montejo-Kovacevich G."/>
            <person name="Yen C E."/>
        </authorList>
    </citation>
    <scope>NUCLEOTIDE SEQUENCE [LARGE SCALE GENOMIC DNA]</scope>
</reference>
<evidence type="ECO:0000256" key="1">
    <source>
        <dbReference type="ARBA" id="ARBA00004651"/>
    </source>
</evidence>
<dbReference type="InParanoid" id="A0A7R8V4H2"/>
<dbReference type="GO" id="GO:0005886">
    <property type="term" value="C:plasma membrane"/>
    <property type="evidence" value="ECO:0007669"/>
    <property type="project" value="UniProtKB-SubCell"/>
</dbReference>
<dbReference type="FunCoup" id="A0A7R8V4H2">
    <property type="interactions" value="23"/>
</dbReference>
<keyword evidence="5 13" id="KW-0812">Transmembrane</keyword>
<feature type="transmembrane region" description="Helical" evidence="13">
    <location>
        <begin position="42"/>
        <end position="64"/>
    </location>
</feature>
<gene>
    <name evidence="14" type="ORF">HERILL_LOCUS15048</name>
</gene>
<evidence type="ECO:0000256" key="6">
    <source>
        <dbReference type="ARBA" id="ARBA00022725"/>
    </source>
</evidence>
<keyword evidence="7 13" id="KW-1133">Transmembrane helix</keyword>
<evidence type="ECO:0000256" key="13">
    <source>
        <dbReference type="RuleBase" id="RU351113"/>
    </source>
</evidence>
<evidence type="ECO:0000256" key="7">
    <source>
        <dbReference type="ARBA" id="ARBA00022989"/>
    </source>
</evidence>
<dbReference type="AlphaFoldDB" id="A0A7R8V4H2"/>
<protein>
    <recommendedName>
        <fullName evidence="13">Odorant receptor</fullName>
    </recommendedName>
</protein>
<dbReference type="GO" id="GO:0005549">
    <property type="term" value="F:odorant binding"/>
    <property type="evidence" value="ECO:0007669"/>
    <property type="project" value="InterPro"/>
</dbReference>
<dbReference type="PANTHER" id="PTHR21137">
    <property type="entry name" value="ODORANT RECEPTOR"/>
    <property type="match status" value="1"/>
</dbReference>
<keyword evidence="2" id="KW-1003">Cell membrane</keyword>
<evidence type="ECO:0000256" key="5">
    <source>
        <dbReference type="ARBA" id="ARBA00022692"/>
    </source>
</evidence>
<keyword evidence="3 13" id="KW-0716">Sensory transduction</keyword>